<comment type="caution">
    <text evidence="3">The sequence shown here is derived from an EMBL/GenBank/DDBJ whole genome shotgun (WGS) entry which is preliminary data.</text>
</comment>
<dbReference type="SUPFAM" id="SSF46565">
    <property type="entry name" value="Chaperone J-domain"/>
    <property type="match status" value="2"/>
</dbReference>
<dbReference type="InterPro" id="IPR056988">
    <property type="entry name" value="Zn_ribbon_pln"/>
</dbReference>
<keyword evidence="4" id="KW-1185">Reference proteome</keyword>
<dbReference type="PANTHER" id="PTHR44137:SF10">
    <property type="entry name" value="J DOMAIN-CONTAINING PROTEIN"/>
    <property type="match status" value="1"/>
</dbReference>
<feature type="region of interest" description="Disordered" evidence="1">
    <location>
        <begin position="117"/>
        <end position="150"/>
    </location>
</feature>
<proteinExistence type="predicted"/>
<organism evidence="3 4">
    <name type="scientific">Brassica rapa subsp. trilocularis</name>
    <dbReference type="NCBI Taxonomy" id="1813537"/>
    <lineage>
        <taxon>Eukaryota</taxon>
        <taxon>Viridiplantae</taxon>
        <taxon>Streptophyta</taxon>
        <taxon>Embryophyta</taxon>
        <taxon>Tracheophyta</taxon>
        <taxon>Spermatophyta</taxon>
        <taxon>Magnoliopsida</taxon>
        <taxon>eudicotyledons</taxon>
        <taxon>Gunneridae</taxon>
        <taxon>Pentapetalae</taxon>
        <taxon>rosids</taxon>
        <taxon>malvids</taxon>
        <taxon>Brassicales</taxon>
        <taxon>Brassicaceae</taxon>
        <taxon>Brassiceae</taxon>
        <taxon>Brassica</taxon>
    </lineage>
</organism>
<evidence type="ECO:0000259" key="2">
    <source>
        <dbReference type="PROSITE" id="PS50076"/>
    </source>
</evidence>
<dbReference type="Gene3D" id="1.10.287.110">
    <property type="entry name" value="DnaJ domain"/>
    <property type="match status" value="2"/>
</dbReference>
<accession>A0ABQ7LSM1</accession>
<feature type="compositionally biased region" description="Polar residues" evidence="1">
    <location>
        <begin position="279"/>
        <end position="293"/>
    </location>
</feature>
<evidence type="ECO:0000313" key="4">
    <source>
        <dbReference type="Proteomes" id="UP000823674"/>
    </source>
</evidence>
<gene>
    <name evidence="3" type="primary">A08p021040.1_BraROA</name>
    <name evidence="3" type="ORF">IGI04_031094</name>
</gene>
<dbReference type="Pfam" id="PF00226">
    <property type="entry name" value="DnaJ"/>
    <property type="match status" value="2"/>
</dbReference>
<evidence type="ECO:0000313" key="3">
    <source>
        <dbReference type="EMBL" id="KAG5389553.1"/>
    </source>
</evidence>
<dbReference type="Proteomes" id="UP000823674">
    <property type="component" value="Chromosome A08"/>
</dbReference>
<evidence type="ECO:0000256" key="1">
    <source>
        <dbReference type="SAM" id="MobiDB-lite"/>
    </source>
</evidence>
<feature type="region of interest" description="Disordered" evidence="1">
    <location>
        <begin position="572"/>
        <end position="592"/>
    </location>
</feature>
<feature type="domain" description="J" evidence="2">
    <location>
        <begin position="388"/>
        <end position="452"/>
    </location>
</feature>
<protein>
    <recommendedName>
        <fullName evidence="2">J domain-containing protein</fullName>
    </recommendedName>
</protein>
<feature type="compositionally biased region" description="Basic and acidic residues" evidence="1">
    <location>
        <begin position="124"/>
        <end position="137"/>
    </location>
</feature>
<reference evidence="3 4" key="1">
    <citation type="submission" date="2021-03" db="EMBL/GenBank/DDBJ databases">
        <authorList>
            <person name="King G.J."/>
            <person name="Bancroft I."/>
            <person name="Baten A."/>
            <person name="Bloomfield J."/>
            <person name="Borpatragohain P."/>
            <person name="He Z."/>
            <person name="Irish N."/>
            <person name="Irwin J."/>
            <person name="Liu K."/>
            <person name="Mauleon R.P."/>
            <person name="Moore J."/>
            <person name="Morris R."/>
            <person name="Ostergaard L."/>
            <person name="Wang B."/>
            <person name="Wells R."/>
        </authorList>
    </citation>
    <scope>NUCLEOTIDE SEQUENCE [LARGE SCALE GENOMIC DNA]</scope>
    <source>
        <strain evidence="3">R-o-18</strain>
        <tissue evidence="3">Leaf</tissue>
    </source>
</reference>
<feature type="region of interest" description="Disordered" evidence="1">
    <location>
        <begin position="270"/>
        <end position="293"/>
    </location>
</feature>
<dbReference type="PANTHER" id="PTHR44137">
    <property type="entry name" value="BNAC03G44070D PROTEIN"/>
    <property type="match status" value="1"/>
</dbReference>
<name>A0ABQ7LSM1_BRACM</name>
<feature type="compositionally biased region" description="Low complexity" evidence="1">
    <location>
        <begin position="573"/>
        <end position="592"/>
    </location>
</feature>
<dbReference type="Pfam" id="PF23551">
    <property type="entry name" value="Zn_ribbon_20"/>
    <property type="match status" value="1"/>
</dbReference>
<feature type="domain" description="J" evidence="2">
    <location>
        <begin position="67"/>
        <end position="140"/>
    </location>
</feature>
<dbReference type="PRINTS" id="PR00625">
    <property type="entry name" value="JDOMAIN"/>
</dbReference>
<dbReference type="PROSITE" id="PS50076">
    <property type="entry name" value="DNAJ_2"/>
    <property type="match status" value="2"/>
</dbReference>
<dbReference type="InterPro" id="IPR036869">
    <property type="entry name" value="J_dom_sf"/>
</dbReference>
<dbReference type="InterPro" id="IPR001623">
    <property type="entry name" value="DnaJ_domain"/>
</dbReference>
<dbReference type="EMBL" id="JADBGQ010000007">
    <property type="protein sequence ID" value="KAG5389553.1"/>
    <property type="molecule type" value="Genomic_DNA"/>
</dbReference>
<dbReference type="SMART" id="SM00271">
    <property type="entry name" value="DnaJ"/>
    <property type="match status" value="2"/>
</dbReference>
<sequence>MECNKEEATKAIKIAEKKLSENDYNGAKRFAGKAKTLYPTLDGLEQISTMVDVYISASNKTNGSESDWYGILGVDPLADEEAVKKQYKKLALLLHPDKNRFNGAEGALRELSMIRRGKGKKLEKKSEPKKTEKRARQEPGSCNVDGKAKEASSKKKKVSSTFWTMCTHCLTYSEHVRAHSLDKTSLCPFCHGIFVATEKFPEMVNGKPFIRFAPPRQQVTFWTMCTHCSTYSEHVRAGHLDKTLPCPFCHGIFVATESFPEMVNGKPFIRFAPPRPKPQATSGSTSDAPNSTHEAADMHFKKPMATGHPHSRFEDLNSTHEAQRLFSRSGRTGIAEKKISENDYVGAKKFVNKAENLYPKLDGLKQVSIMIDVYISASNKINRKGEADWYGVLGVDPSVTDEDLKRQYKKLALLLHPDKNKFTGATEAFKLISEGWCLLSDKAQRFSYDLKRKPTDMESGMYQKEPKRHKTDFSWNKPKHEYDYESESDPETEPGFTWNKAQYKREPDFSWNYVKAGTFWTKCDRCNTYCQFESDSAYLNETLSCPNCRQDFVVTEIELEEIGGRRVIRFNKSSPSSSSTSAFDSTTLQKKE</sequence>
<dbReference type="CDD" id="cd06257">
    <property type="entry name" value="DnaJ"/>
    <property type="match status" value="2"/>
</dbReference>